<dbReference type="RefSeq" id="WP_089765995.1">
    <property type="nucleotide sequence ID" value="NZ_BKAT01000066.1"/>
</dbReference>
<dbReference type="AlphaFoldDB" id="A0A1H4GKN2"/>
<dbReference type="Proteomes" id="UP000199656">
    <property type="component" value="Unassembled WGS sequence"/>
</dbReference>
<evidence type="ECO:0000259" key="1">
    <source>
        <dbReference type="SMART" id="SM00382"/>
    </source>
</evidence>
<dbReference type="SMART" id="SM00382">
    <property type="entry name" value="AAA"/>
    <property type="match status" value="1"/>
</dbReference>
<keyword evidence="3" id="KW-1185">Reference proteome</keyword>
<dbReference type="CDD" id="cd17934">
    <property type="entry name" value="DEXXQc_Upf1-like"/>
    <property type="match status" value="1"/>
</dbReference>
<name>A0A1H4GKN2_9BACT</name>
<dbReference type="InterPro" id="IPR003593">
    <property type="entry name" value="AAA+_ATPase"/>
</dbReference>
<keyword evidence="2" id="KW-0378">Hydrolase</keyword>
<protein>
    <submittedName>
        <fullName evidence="2">RNA helicase</fullName>
    </submittedName>
</protein>
<evidence type="ECO:0000313" key="2">
    <source>
        <dbReference type="EMBL" id="SEB09861.1"/>
    </source>
</evidence>
<dbReference type="SUPFAM" id="SSF52540">
    <property type="entry name" value="P-loop containing nucleoside triphosphate hydrolases"/>
    <property type="match status" value="1"/>
</dbReference>
<dbReference type="PANTHER" id="PTHR43788">
    <property type="entry name" value="DNA2/NAM7 HELICASE FAMILY MEMBER"/>
    <property type="match status" value="1"/>
</dbReference>
<keyword evidence="2" id="KW-0547">Nucleotide-binding</keyword>
<dbReference type="InterPro" id="IPR027351">
    <property type="entry name" value="(+)RNA_virus_helicase_core_dom"/>
</dbReference>
<organism evidence="2 3">
    <name type="scientific">Chitinophaga terrae</name>
    <name type="common">ex Kim and Jung 2007</name>
    <dbReference type="NCBI Taxonomy" id="408074"/>
    <lineage>
        <taxon>Bacteria</taxon>
        <taxon>Pseudomonadati</taxon>
        <taxon>Bacteroidota</taxon>
        <taxon>Chitinophagia</taxon>
        <taxon>Chitinophagales</taxon>
        <taxon>Chitinophagaceae</taxon>
        <taxon>Chitinophaga</taxon>
    </lineage>
</organism>
<dbReference type="Pfam" id="PF01443">
    <property type="entry name" value="Viral_helicase1"/>
    <property type="match status" value="1"/>
</dbReference>
<gene>
    <name evidence="2" type="ORF">SAMN05660909_05427</name>
</gene>
<dbReference type="GO" id="GO:0005524">
    <property type="term" value="F:ATP binding"/>
    <property type="evidence" value="ECO:0007669"/>
    <property type="project" value="InterPro"/>
</dbReference>
<reference evidence="3" key="1">
    <citation type="submission" date="2016-10" db="EMBL/GenBank/DDBJ databases">
        <authorList>
            <person name="Varghese N."/>
            <person name="Submissions S."/>
        </authorList>
    </citation>
    <scope>NUCLEOTIDE SEQUENCE [LARGE SCALE GENOMIC DNA]</scope>
    <source>
        <strain evidence="3">DSM 23920</strain>
    </source>
</reference>
<keyword evidence="2" id="KW-0067">ATP-binding</keyword>
<dbReference type="Pfam" id="PF13245">
    <property type="entry name" value="AAA_19"/>
    <property type="match status" value="1"/>
</dbReference>
<dbReference type="OrthoDB" id="9757917at2"/>
<dbReference type="STRING" id="408074.SAMN05660909_05427"/>
<dbReference type="GO" id="GO:0043139">
    <property type="term" value="F:5'-3' DNA helicase activity"/>
    <property type="evidence" value="ECO:0007669"/>
    <property type="project" value="TreeGrafter"/>
</dbReference>
<accession>A0A1H4GKN2</accession>
<dbReference type="PANTHER" id="PTHR43788:SF8">
    <property type="entry name" value="DNA-BINDING PROTEIN SMUBP-2"/>
    <property type="match status" value="1"/>
</dbReference>
<feature type="domain" description="AAA+ ATPase" evidence="1">
    <location>
        <begin position="211"/>
        <end position="411"/>
    </location>
</feature>
<evidence type="ECO:0000313" key="3">
    <source>
        <dbReference type="Proteomes" id="UP000199656"/>
    </source>
</evidence>
<dbReference type="EMBL" id="FNRL01000043">
    <property type="protein sequence ID" value="SEB09861.1"/>
    <property type="molecule type" value="Genomic_DNA"/>
</dbReference>
<proteinExistence type="predicted"/>
<dbReference type="Gene3D" id="3.40.50.300">
    <property type="entry name" value="P-loop containing nucleotide triphosphate hydrolases"/>
    <property type="match status" value="3"/>
</dbReference>
<keyword evidence="2" id="KW-0347">Helicase</keyword>
<sequence>MQIPNQQHIEFYEWQINVIEEEWERYANTSMKLLIQEKRLFVGRIWGLQESHGNVVLRFKSGLVPRMKQPYVLCMVGAEAPGNSSDWDFTYLQFRISDNPRLSGFNTEIKTINYLKSDDPKWSYVLVNGFEQKLLSQIKDNYLSKGHHPLVVVAESDPPIDYLINLKDFVVKNPFDAILNLDVTVNEAEWSPNSLDNSNSVTTTVIDLLDGHKTILIQGPPGTGKSHLAAEICEQFLSKRLSICVTALTNKALMEIADKDGLNAPLDQGKVSKTNLSSDEFKLIPKLKPVDDLAPIQGELLLSTYYKLSQKQAELVAGKKRFDLLIIEEASQAYLATIAMFSSIAKKLLIIGDHKQLTPVVKQKEQAYKIHPEIDGVINGLETFAFNNNDISNRLTFTRRLTSEAANLTAVYYQNTLKSISKDEGNTKFTSRYFDMFHSNGGNSIAKLPASMQGFTEKDVIRFICQIGHEILSSNSNIEIALLSPYIKVESGLYEQYSRLSSDYSRVTLNTIHKIQGLTTDVTILYLPLNNPSFDLDANLFNVATSRAKKGTLIVTFKQIELLTGASPETMTFIHRCHDVSPQFDWAFKKFLEYDRFQSL</sequence>
<dbReference type="InterPro" id="IPR027417">
    <property type="entry name" value="P-loop_NTPase"/>
</dbReference>
<dbReference type="InterPro" id="IPR050534">
    <property type="entry name" value="Coronavir_polyprotein_1ab"/>
</dbReference>